<dbReference type="Pfam" id="PF03551">
    <property type="entry name" value="PadR"/>
    <property type="match status" value="1"/>
</dbReference>
<dbReference type="Gene3D" id="1.10.10.10">
    <property type="entry name" value="Winged helix-like DNA-binding domain superfamily/Winged helix DNA-binding domain"/>
    <property type="match status" value="1"/>
</dbReference>
<proteinExistence type="predicted"/>
<reference evidence="2 3" key="1">
    <citation type="submission" date="2019-08" db="EMBL/GenBank/DDBJ databases">
        <authorList>
            <person name="Vazquez-Campos X."/>
        </authorList>
    </citation>
    <scope>NUCLEOTIDE SEQUENCE [LARGE SCALE GENOMIC DNA]</scope>
    <source>
        <strain evidence="2">LFW-283_2</strain>
    </source>
</reference>
<protein>
    <recommendedName>
        <fullName evidence="1">Transcription regulator PadR N-terminal domain-containing protein</fullName>
    </recommendedName>
</protein>
<dbReference type="InterPro" id="IPR036390">
    <property type="entry name" value="WH_DNA-bd_sf"/>
</dbReference>
<evidence type="ECO:0000313" key="3">
    <source>
        <dbReference type="Proteomes" id="UP000789941"/>
    </source>
</evidence>
<dbReference type="InterPro" id="IPR005149">
    <property type="entry name" value="Tscrpt_reg_PadR_N"/>
</dbReference>
<evidence type="ECO:0000313" key="2">
    <source>
        <dbReference type="EMBL" id="VVC04429.1"/>
    </source>
</evidence>
<dbReference type="InterPro" id="IPR036388">
    <property type="entry name" value="WH-like_DNA-bd_sf"/>
</dbReference>
<organism evidence="2 3">
    <name type="scientific">Candidatus Bilamarchaeum dharawalense</name>
    <dbReference type="NCBI Taxonomy" id="2885759"/>
    <lineage>
        <taxon>Archaea</taxon>
        <taxon>Candidatus Micrarchaeota</taxon>
        <taxon>Candidatus Micrarchaeia</taxon>
        <taxon>Candidatus Anstonellales</taxon>
        <taxon>Candidatus Bilamarchaeaceae</taxon>
        <taxon>Candidatus Bilamarchaeum</taxon>
    </lineage>
</organism>
<feature type="domain" description="Transcription regulator PadR N-terminal" evidence="1">
    <location>
        <begin position="13"/>
        <end position="80"/>
    </location>
</feature>
<accession>A0A5E4LSQ0</accession>
<dbReference type="AlphaFoldDB" id="A0A5E4LSQ0"/>
<comment type="caution">
    <text evidence="2">The sequence shown here is derived from an EMBL/GenBank/DDBJ whole genome shotgun (WGS) entry which is preliminary data.</text>
</comment>
<sequence>MNFLGKKLTTAFVLHMCSKNWVSGYGIMKKGKQFGASWSSGSFYPILLKLMDQNLIVRRDVRGRRLAYEYGTTPTGLGYLKNVSKELETEELRSFFTALLSDYYKK</sequence>
<gene>
    <name evidence="2" type="ORF">LFW2832_00946</name>
</gene>
<evidence type="ECO:0000259" key="1">
    <source>
        <dbReference type="Pfam" id="PF03551"/>
    </source>
</evidence>
<dbReference type="SUPFAM" id="SSF46785">
    <property type="entry name" value="Winged helix' DNA-binding domain"/>
    <property type="match status" value="1"/>
</dbReference>
<dbReference type="EMBL" id="CABMJJ010000009">
    <property type="protein sequence ID" value="VVC04429.1"/>
    <property type="molecule type" value="Genomic_DNA"/>
</dbReference>
<dbReference type="Proteomes" id="UP000789941">
    <property type="component" value="Unassembled WGS sequence"/>
</dbReference>
<name>A0A5E4LSQ0_9ARCH</name>